<evidence type="ECO:0000313" key="1">
    <source>
        <dbReference type="EMBL" id="QQK08044.1"/>
    </source>
</evidence>
<dbReference type="Proteomes" id="UP000595814">
    <property type="component" value="Chromosome"/>
</dbReference>
<sequence length="226" mass="26281">MDTILIVEDDLKLNDGIRLALKNENYNFIQCYSVESAKNELNSKDIELILLDINLPDGDGLEFLKEIRLVSNIPIILITANNMEIDIVTGLELGANDYITKPFSLMVLRARVDVWLRQNKNNFSSIYKSEDYYFDFRKMIFNVGNNLIELSKNEQKLLKILIDNKNKVVLRERLIDEIWDGDLEYVDSHALTVIVKRLRDKIEISPKHPLNIKTVYGIGYTWSEKK</sequence>
<evidence type="ECO:0000313" key="2">
    <source>
        <dbReference type="Proteomes" id="UP000595814"/>
    </source>
</evidence>
<protein>
    <submittedName>
        <fullName evidence="1">Response regulator transcription factor</fullName>
    </submittedName>
</protein>
<proteinExistence type="predicted"/>
<accession>A0AC61MVJ2</accession>
<keyword evidence="2" id="KW-1185">Reference proteome</keyword>
<gene>
    <name evidence="1" type="ORF">JFY71_00460</name>
</gene>
<dbReference type="EMBL" id="CP066744">
    <property type="protein sequence ID" value="QQK08044.1"/>
    <property type="molecule type" value="Genomic_DNA"/>
</dbReference>
<organism evidence="1 2">
    <name type="scientific">Miniphocaeibacter halophilus</name>
    <dbReference type="NCBI Taxonomy" id="2931922"/>
    <lineage>
        <taxon>Bacteria</taxon>
        <taxon>Bacillati</taxon>
        <taxon>Bacillota</taxon>
        <taxon>Tissierellia</taxon>
        <taxon>Tissierellales</taxon>
        <taxon>Peptoniphilaceae</taxon>
        <taxon>Miniphocaeibacter</taxon>
    </lineage>
</organism>
<name>A0AC61MVJ2_9FIRM</name>
<reference evidence="1 2" key="1">
    <citation type="journal article" date="2022" name="Int. J. Syst. Evol. Microbiol.">
        <title>Miniphocaeibacter halophilus sp. nov., an ammonium-tolerant acetate-producing bacterium isolated from a biogas system.</title>
        <authorList>
            <person name="Schnurer A."/>
            <person name="Singh A."/>
            <person name="Bi S."/>
            <person name="Qiao W."/>
            <person name="Westerholm M."/>
        </authorList>
    </citation>
    <scope>NUCLEOTIDE SEQUENCE [LARGE SCALE GENOMIC DNA]</scope>
    <source>
        <strain evidence="1 2">AMB_01</strain>
    </source>
</reference>